<evidence type="ECO:0000313" key="3">
    <source>
        <dbReference type="Proteomes" id="UP000335636"/>
    </source>
</evidence>
<accession>A0A5E4C0B9</accession>
<reference evidence="1" key="2">
    <citation type="submission" date="2020-08" db="EMBL/GenBank/DDBJ databases">
        <authorList>
            <person name="Shumante A."/>
            <person name="Zimin A.V."/>
            <person name="Puiu D."/>
            <person name="Salzberg S.L."/>
        </authorList>
    </citation>
    <scope>NUCLEOTIDE SEQUENCE</scope>
    <source>
        <strain evidence="1">WC2-LM</strain>
        <tissue evidence="1">Liver</tissue>
    </source>
</reference>
<dbReference type="EMBL" id="WJEC01000039">
    <property type="protein sequence ID" value="KAF7486555.1"/>
    <property type="molecule type" value="Genomic_DNA"/>
</dbReference>
<dbReference type="Proteomes" id="UP000662637">
    <property type="component" value="Unassembled WGS sequence"/>
</dbReference>
<keyword evidence="3" id="KW-1185">Reference proteome</keyword>
<sequence>MGSLLDGIPRKYFNISTDHSQSLKSNPHTTENCLLHPTLFFEEEKEKHMHKPQQMAAQGRLSISARLSISIWDQEGQTSGSSSVLELWFKTWRYQPLPRF</sequence>
<gene>
    <name evidence="1" type="ORF">GHT09_001382</name>
    <name evidence="2" type="ORF">MONAX_5E038687</name>
</gene>
<protein>
    <submittedName>
        <fullName evidence="2">Uncharacterized protein</fullName>
    </submittedName>
</protein>
<organism evidence="2 3">
    <name type="scientific">Marmota monax</name>
    <name type="common">Woodchuck</name>
    <dbReference type="NCBI Taxonomy" id="9995"/>
    <lineage>
        <taxon>Eukaryota</taxon>
        <taxon>Metazoa</taxon>
        <taxon>Chordata</taxon>
        <taxon>Craniata</taxon>
        <taxon>Vertebrata</taxon>
        <taxon>Euteleostomi</taxon>
        <taxon>Mammalia</taxon>
        <taxon>Eutheria</taxon>
        <taxon>Euarchontoglires</taxon>
        <taxon>Glires</taxon>
        <taxon>Rodentia</taxon>
        <taxon>Sciuromorpha</taxon>
        <taxon>Sciuridae</taxon>
        <taxon>Xerinae</taxon>
        <taxon>Marmotini</taxon>
        <taxon>Marmota</taxon>
    </lineage>
</organism>
<name>A0A5E4C0B9_MARMO</name>
<reference evidence="2 3" key="1">
    <citation type="submission" date="2019-04" db="EMBL/GenBank/DDBJ databases">
        <authorList>
            <person name="Alioto T."/>
            <person name="Alioto T."/>
        </authorList>
    </citation>
    <scope>NUCLEOTIDE SEQUENCE [LARGE SCALE GENOMIC DNA]</scope>
</reference>
<evidence type="ECO:0000313" key="1">
    <source>
        <dbReference type="EMBL" id="KAF7486555.1"/>
    </source>
</evidence>
<dbReference type="EMBL" id="CABDUW010000792">
    <property type="protein sequence ID" value="VTJ75333.1"/>
    <property type="molecule type" value="Genomic_DNA"/>
</dbReference>
<evidence type="ECO:0000313" key="2">
    <source>
        <dbReference type="EMBL" id="VTJ75333.1"/>
    </source>
</evidence>
<proteinExistence type="predicted"/>
<dbReference type="Proteomes" id="UP000335636">
    <property type="component" value="Unassembled WGS sequence"/>
</dbReference>
<dbReference type="AlphaFoldDB" id="A0A5E4C0B9"/>